<dbReference type="Gene3D" id="3.40.50.150">
    <property type="entry name" value="Vaccinia Virus protein VP39"/>
    <property type="match status" value="1"/>
</dbReference>
<keyword evidence="1" id="KW-0596">Phosphopantetheine</keyword>
<dbReference type="GO" id="GO:0030639">
    <property type="term" value="P:polyketide biosynthetic process"/>
    <property type="evidence" value="ECO:0007669"/>
    <property type="project" value="UniProtKB-ARBA"/>
</dbReference>
<dbReference type="PROSITE" id="PS50075">
    <property type="entry name" value="CARRIER"/>
    <property type="match status" value="1"/>
</dbReference>
<dbReference type="Gene3D" id="3.40.366.10">
    <property type="entry name" value="Malonyl-Coenzyme A Acyl Carrier Protein, domain 2"/>
    <property type="match status" value="1"/>
</dbReference>
<dbReference type="Pfam" id="PF00109">
    <property type="entry name" value="ketoacyl-synt"/>
    <property type="match status" value="1"/>
</dbReference>
<feature type="active site" description="Proton acceptor; for dehydratase activity" evidence="7">
    <location>
        <position position="855"/>
    </location>
</feature>
<dbReference type="InterPro" id="IPR042104">
    <property type="entry name" value="PKS_dehydratase_sf"/>
</dbReference>
<dbReference type="PROSITE" id="PS52019">
    <property type="entry name" value="PKS_MFAS_DH"/>
    <property type="match status" value="1"/>
</dbReference>
<evidence type="ECO:0000256" key="3">
    <source>
        <dbReference type="ARBA" id="ARBA00022679"/>
    </source>
</evidence>
<dbReference type="InterPro" id="IPR020807">
    <property type="entry name" value="PKS_DH"/>
</dbReference>
<dbReference type="Pfam" id="PF14765">
    <property type="entry name" value="PS-DH"/>
    <property type="match status" value="1"/>
</dbReference>
<dbReference type="InterPro" id="IPR006162">
    <property type="entry name" value="Ppantetheine_attach_site"/>
</dbReference>
<feature type="domain" description="Ketosynthase family 3 (KS3)" evidence="9">
    <location>
        <begin position="1"/>
        <end position="339"/>
    </location>
</feature>
<dbReference type="InterPro" id="IPR036736">
    <property type="entry name" value="ACP-like_sf"/>
</dbReference>
<keyword evidence="2" id="KW-0597">Phosphoprotein</keyword>
<dbReference type="SMART" id="SM00823">
    <property type="entry name" value="PKS_PP"/>
    <property type="match status" value="1"/>
</dbReference>
<dbReference type="Proteomes" id="UP000469558">
    <property type="component" value="Unassembled WGS sequence"/>
</dbReference>
<feature type="region of interest" description="C-terminal hotdog fold" evidence="7">
    <location>
        <begin position="971"/>
        <end position="1120"/>
    </location>
</feature>
<dbReference type="GO" id="GO:0004312">
    <property type="term" value="F:fatty acid synthase activity"/>
    <property type="evidence" value="ECO:0007669"/>
    <property type="project" value="TreeGrafter"/>
</dbReference>
<dbReference type="InterPro" id="IPR016036">
    <property type="entry name" value="Malonyl_transacylase_ACP-bd"/>
</dbReference>
<dbReference type="PROSITE" id="PS52004">
    <property type="entry name" value="KS3_2"/>
    <property type="match status" value="1"/>
</dbReference>
<dbReference type="SUPFAM" id="SSF52151">
    <property type="entry name" value="FabD/lysophospholipase-like"/>
    <property type="match status" value="1"/>
</dbReference>
<feature type="domain" description="Carrier" evidence="8">
    <location>
        <begin position="1981"/>
        <end position="2058"/>
    </location>
</feature>
<dbReference type="Pfam" id="PF16197">
    <property type="entry name" value="KAsynt_C_assoc"/>
    <property type="match status" value="1"/>
</dbReference>
<accession>A0A8T9CKD3</accession>
<evidence type="ECO:0000256" key="6">
    <source>
        <dbReference type="ARBA" id="ARBA00023315"/>
    </source>
</evidence>
<dbReference type="EMBL" id="QGMK01000040">
    <property type="protein sequence ID" value="TVY84967.1"/>
    <property type="molecule type" value="Genomic_DNA"/>
</dbReference>
<dbReference type="InterPro" id="IPR001227">
    <property type="entry name" value="Ac_transferase_dom_sf"/>
</dbReference>
<dbReference type="GO" id="GO:0031177">
    <property type="term" value="F:phosphopantetheine binding"/>
    <property type="evidence" value="ECO:0007669"/>
    <property type="project" value="InterPro"/>
</dbReference>
<dbReference type="CDD" id="cd00833">
    <property type="entry name" value="PKS"/>
    <property type="match status" value="1"/>
</dbReference>
<dbReference type="InterPro" id="IPR049900">
    <property type="entry name" value="PKS_mFAS_DH"/>
</dbReference>
<feature type="region of interest" description="N-terminal hotdog fold" evidence="7">
    <location>
        <begin position="823"/>
        <end position="951"/>
    </location>
</feature>
<dbReference type="InterPro" id="IPR013968">
    <property type="entry name" value="PKS_KR"/>
</dbReference>
<organism evidence="11 12">
    <name type="scientific">Lachnellula suecica</name>
    <dbReference type="NCBI Taxonomy" id="602035"/>
    <lineage>
        <taxon>Eukaryota</taxon>
        <taxon>Fungi</taxon>
        <taxon>Dikarya</taxon>
        <taxon>Ascomycota</taxon>
        <taxon>Pezizomycotina</taxon>
        <taxon>Leotiomycetes</taxon>
        <taxon>Helotiales</taxon>
        <taxon>Lachnaceae</taxon>
        <taxon>Lachnellula</taxon>
    </lineage>
</organism>
<reference evidence="11 12" key="1">
    <citation type="submission" date="2018-05" db="EMBL/GenBank/DDBJ databases">
        <title>Genome sequencing and assembly of the regulated plant pathogen Lachnellula willkommii and related sister species for the development of diagnostic species identification markers.</title>
        <authorList>
            <person name="Giroux E."/>
            <person name="Bilodeau G."/>
        </authorList>
    </citation>
    <scope>NUCLEOTIDE SEQUENCE [LARGE SCALE GENOMIC DNA]</scope>
    <source>
        <strain evidence="11 12">CBS 268.59</strain>
    </source>
</reference>
<evidence type="ECO:0000259" key="9">
    <source>
        <dbReference type="PROSITE" id="PS52004"/>
    </source>
</evidence>
<dbReference type="SMART" id="SM00827">
    <property type="entry name" value="PKS_AT"/>
    <property type="match status" value="1"/>
</dbReference>
<dbReference type="SUPFAM" id="SSF47336">
    <property type="entry name" value="ACP-like"/>
    <property type="match status" value="1"/>
</dbReference>
<keyword evidence="3" id="KW-0808">Transferase</keyword>
<evidence type="ECO:0000256" key="7">
    <source>
        <dbReference type="PROSITE-ProRule" id="PRU01363"/>
    </source>
</evidence>
<dbReference type="InterPro" id="IPR057326">
    <property type="entry name" value="KR_dom"/>
</dbReference>
<dbReference type="CDD" id="cd05274">
    <property type="entry name" value="KR_FAS_SDR_x"/>
    <property type="match status" value="1"/>
</dbReference>
<dbReference type="Gene3D" id="1.10.1200.10">
    <property type="entry name" value="ACP-like"/>
    <property type="match status" value="1"/>
</dbReference>
<evidence type="ECO:0000256" key="2">
    <source>
        <dbReference type="ARBA" id="ARBA00022553"/>
    </source>
</evidence>
<dbReference type="InterPro" id="IPR020806">
    <property type="entry name" value="PKS_PP-bd"/>
</dbReference>
<dbReference type="SMART" id="SM00826">
    <property type="entry name" value="PKS_DH"/>
    <property type="match status" value="1"/>
</dbReference>
<dbReference type="Gene3D" id="3.10.129.110">
    <property type="entry name" value="Polyketide synthase dehydratase"/>
    <property type="match status" value="1"/>
</dbReference>
<keyword evidence="12" id="KW-1185">Reference proteome</keyword>
<dbReference type="InterPro" id="IPR029063">
    <property type="entry name" value="SAM-dependent_MTases_sf"/>
</dbReference>
<evidence type="ECO:0000256" key="1">
    <source>
        <dbReference type="ARBA" id="ARBA00022450"/>
    </source>
</evidence>
<dbReference type="InterPro" id="IPR014030">
    <property type="entry name" value="Ketoacyl_synth_N"/>
</dbReference>
<gene>
    <name evidence="11" type="primary">azaB_1</name>
    <name evidence="11" type="ORF">LSUE1_G000842</name>
</gene>
<dbReference type="SUPFAM" id="SSF53901">
    <property type="entry name" value="Thiolase-like"/>
    <property type="match status" value="1"/>
</dbReference>
<dbReference type="Pfam" id="PF23297">
    <property type="entry name" value="ACP_SdgA_C"/>
    <property type="match status" value="1"/>
</dbReference>
<dbReference type="InterPro" id="IPR020841">
    <property type="entry name" value="PKS_Beta-ketoAc_synthase_dom"/>
</dbReference>
<dbReference type="InterPro" id="IPR014031">
    <property type="entry name" value="Ketoacyl_synth_C"/>
</dbReference>
<dbReference type="SMART" id="SM00822">
    <property type="entry name" value="PKS_KR"/>
    <property type="match status" value="1"/>
</dbReference>
<dbReference type="OrthoDB" id="329835at2759"/>
<protein>
    <submittedName>
        <fullName evidence="11">Highly reducing polyketide synthase azaB</fullName>
    </submittedName>
</protein>
<evidence type="ECO:0000313" key="12">
    <source>
        <dbReference type="Proteomes" id="UP000469558"/>
    </source>
</evidence>
<dbReference type="GO" id="GO:0006633">
    <property type="term" value="P:fatty acid biosynthetic process"/>
    <property type="evidence" value="ECO:0007669"/>
    <property type="project" value="TreeGrafter"/>
</dbReference>
<dbReference type="Pfam" id="PF00698">
    <property type="entry name" value="Acyl_transf_1"/>
    <property type="match status" value="1"/>
</dbReference>
<sequence>MDPQLRLLFESVYEALENAGIPLGKVAGTDTSVFTGCWGKDYHELQVRDPDILPASFLTGNGTAMLSNRISHFFDLQGASMSIDTGCSSGLVALHQACRSILWGESNISVVAASSVMLNSDLFVALSSLSMTGADGKCYAWDSRAQGYGRGEGVASLILKPLDAAMRDGDHIHALVRETGLNQDGKTKTLTSPSVAAQVKLIEQCYKRAGLSMSETGYVEAHMTGTLVGDLAEAEALAKTFGKSRTTGDPVFVGSIKTNVGHTEPVSGLAAVIKTAWVLKRQQIPPNLNYKTPNPKIPLQEWNLKVPTSLTKWPKDKPLRASINNFGYGGANAHVILEASPETGQPLNGMNYDMIPRDRVFVVSANDSVALKSMMANLARHVLTSVEDNSLNDLAYTLSERRSRMSLTAAVRASSVVELSSRLNQWSRRLSHSTRAPRLGFVFNGQGAQWHAMGRELIASYPLFACLIQKADEVLRQYGSTYSLCDELMRDDKCTRVSEVNLSQPITVALQLCLVDLLRSWGITPSAVTSHSSGEIAAAYSVGRLSFDEALGVAYWRGELAIRSMKLQSLPGGMMAVRMSPDNVAKYLVDTLGGRVIVACVNSPTSVTLSGDTAALEEVSRRLKVDGVSPTKLSVPLAYHSHHMMVIADEYTEHLKTVLSNPDSGWSTSGVKFVSPVTGEAIQSSQILTARHWARNLTNPVLFSQALDRMCFAENGSAEIDMIVEVGAHSTLAGPIRQILKGLKISYASCLQKNTDAVETMLNLVCELVIRNYPVSLLSVNSPSDGKLTFLHDLPAYAWNHSSKYWTEPRISKEIRCKRFQPHELLGTVLPGENGLQTTWRNFLRLIDIPWLMDHQLDSRVVFPSAAYIVMAVEAVRLLAQSKDTPLRFQLRDIEVLEALVIPDSSLGVETQISLRPVEERWFEFTLSSLGAGDEWLVNCKGYVLVKEEQATSGSKATLRADFLNDKDTQSTTFDAESLFSGLTNMGINYGPMFRNITNITTLGNKSVTDFNISNIAPEKHDYVIHPTALDSILQSTYIATPKIRRGSVILPKSIRNITIPSSFSRYSTESFQALTKTQASDRQTFTSEIIVIKRDGGQQIPAFHMDGFLAKILPRSGIAGQALTHEPLTSRLEWELDCWSSITPSLKDSLRISLREEEVNFEKKMMRLSYYLIFEAAQELERGSQDSQQWQPHHKTLSGWMKEIVDQGEKGTLAPRSKAWSRASKAAKQMLIDEMNASENASARLTVRVGKNLARIVRGEVTPLELMMEGNLLNQYYMNYPKLRDRTYKHLAKIAEGLAISRPGVNILEIGAGTGGATKVVLEALSPRSKMSGSGSLAGHYTFTDISSSFFGSAREKLEPWISLMDFRPLNIEADLGSQSFEEGSCDIILASLVLHATKSLHKTMSNVRKLLKPGGKLILIETTTDRIDLQVVFGTLPGWWLSKEPYRKHSPNVSLEVWNKVFLETGFSGIEFEIGDCEEAEFQCTSLIVTSAVAEASYPPSISIVYIGTPVTLWLQQLSEAIRQRTGVTPIFESFDDTQNWNDKLCIFAAEMESPLVHDMSHSTFDKLRRLLVGSQGVLWLSCGGTMDAGKPSFAETYGLLRSLRHEDSSKKFIQLDFSPNECSETHMKDKIYHIVDVFQQNFGSGHIFADQDFEYSVKDSKLYVPRIYPNIDVQNSPDAPPWSVENSSATYLVVGGVGGVGRAVLLWLVEKGAKNVLVVSRAAGEHGEVTKWTADAKVAGCNLQFRSCDLSHEENFVKLLAECSDILPPICGVINAAMGTVLEQMTWGQWHQVTQAKVAISTHLHTHLPKLQFFVLLSSIAGVSGHTSQTNYAAGNTFQDALVRHRTARGQPAVVLDLSAVDSVGWVAQRDNNVRTRIESLGAMSVSVDVVLEMLESAIREPLRANPADSQVIVGLSSYAVISSASINKQDRRFGTLRLTTSHLAGENVALIEATTSAKDGVTTLLAAIADRSLEAPALTQLIVSTLTNKLAIIFNMDPEDIDAEVPLESYGVDSLVAVDLRNWLASHLRLKISVSEITKAHSLPSFATLIVTNNDLMNG</sequence>
<evidence type="ECO:0000256" key="5">
    <source>
        <dbReference type="ARBA" id="ARBA00023268"/>
    </source>
</evidence>
<dbReference type="InterPro" id="IPR032821">
    <property type="entry name" value="PKS_assoc"/>
</dbReference>
<proteinExistence type="predicted"/>
<dbReference type="Pfam" id="PF21089">
    <property type="entry name" value="PKS_DH_N"/>
    <property type="match status" value="1"/>
</dbReference>
<dbReference type="Pfam" id="PF08659">
    <property type="entry name" value="KR"/>
    <property type="match status" value="1"/>
</dbReference>
<evidence type="ECO:0000313" key="11">
    <source>
        <dbReference type="EMBL" id="TVY84967.1"/>
    </source>
</evidence>
<keyword evidence="6" id="KW-0012">Acyltransferase</keyword>
<dbReference type="InterPro" id="IPR009081">
    <property type="entry name" value="PP-bd_ACP"/>
</dbReference>
<dbReference type="InterPro" id="IPR050091">
    <property type="entry name" value="PKS_NRPS_Biosynth_Enz"/>
</dbReference>
<dbReference type="PANTHER" id="PTHR43775">
    <property type="entry name" value="FATTY ACID SYNTHASE"/>
    <property type="match status" value="1"/>
</dbReference>
<dbReference type="PANTHER" id="PTHR43775:SF29">
    <property type="entry name" value="ASPERFURANONE POLYKETIDE SYNTHASE AFOG-RELATED"/>
    <property type="match status" value="1"/>
</dbReference>
<feature type="domain" description="PKS/mFAS DH" evidence="10">
    <location>
        <begin position="823"/>
        <end position="1120"/>
    </location>
</feature>
<dbReference type="Gene3D" id="3.30.70.3290">
    <property type="match status" value="1"/>
</dbReference>
<dbReference type="GO" id="GO:0016491">
    <property type="term" value="F:oxidoreductase activity"/>
    <property type="evidence" value="ECO:0007669"/>
    <property type="project" value="UniProtKB-KW"/>
</dbReference>
<keyword evidence="4" id="KW-0560">Oxidoreductase</keyword>
<name>A0A8T9CKD3_9HELO</name>
<dbReference type="InterPro" id="IPR013217">
    <property type="entry name" value="Methyltransf_12"/>
</dbReference>
<dbReference type="SUPFAM" id="SSF51735">
    <property type="entry name" value="NAD(P)-binding Rossmann-fold domains"/>
    <property type="match status" value="1"/>
</dbReference>
<comment type="caution">
    <text evidence="11">The sequence shown here is derived from an EMBL/GenBank/DDBJ whole genome shotgun (WGS) entry which is preliminary data.</text>
</comment>
<dbReference type="InterPro" id="IPR016039">
    <property type="entry name" value="Thiolase-like"/>
</dbReference>
<dbReference type="InterPro" id="IPR016035">
    <property type="entry name" value="Acyl_Trfase/lysoPLipase"/>
</dbReference>
<dbReference type="SUPFAM" id="SSF53335">
    <property type="entry name" value="S-adenosyl-L-methionine-dependent methyltransferases"/>
    <property type="match status" value="1"/>
</dbReference>
<dbReference type="SMART" id="SM00825">
    <property type="entry name" value="PKS_KS"/>
    <property type="match status" value="1"/>
</dbReference>
<keyword evidence="5" id="KW-0511">Multifunctional enzyme</keyword>
<dbReference type="InterPro" id="IPR056501">
    <property type="entry name" value="NAD-bd_HRPKS_sdrA"/>
</dbReference>
<evidence type="ECO:0000259" key="8">
    <source>
        <dbReference type="PROSITE" id="PS50075"/>
    </source>
</evidence>
<dbReference type="InterPro" id="IPR014043">
    <property type="entry name" value="Acyl_transferase_dom"/>
</dbReference>
<dbReference type="Gene3D" id="3.40.47.10">
    <property type="match status" value="1"/>
</dbReference>
<feature type="active site" description="Proton donor; for dehydratase activity" evidence="7">
    <location>
        <position position="1031"/>
    </location>
</feature>
<dbReference type="CDD" id="cd02440">
    <property type="entry name" value="AdoMet_MTases"/>
    <property type="match status" value="1"/>
</dbReference>
<dbReference type="InterPro" id="IPR049552">
    <property type="entry name" value="PKS_DH_N"/>
</dbReference>
<evidence type="ECO:0000256" key="4">
    <source>
        <dbReference type="ARBA" id="ARBA00023002"/>
    </source>
</evidence>
<evidence type="ECO:0000259" key="10">
    <source>
        <dbReference type="PROSITE" id="PS52019"/>
    </source>
</evidence>
<dbReference type="Pfam" id="PF08242">
    <property type="entry name" value="Methyltransf_12"/>
    <property type="match status" value="1"/>
</dbReference>
<dbReference type="Gene3D" id="3.40.50.720">
    <property type="entry name" value="NAD(P)-binding Rossmann-like Domain"/>
    <property type="match status" value="1"/>
</dbReference>
<dbReference type="Pfam" id="PF23114">
    <property type="entry name" value="NAD-bd_HRPKS_sdrA"/>
    <property type="match status" value="1"/>
</dbReference>
<dbReference type="Pfam" id="PF02801">
    <property type="entry name" value="Ketoacyl-synt_C"/>
    <property type="match status" value="1"/>
</dbReference>
<dbReference type="SUPFAM" id="SSF55048">
    <property type="entry name" value="Probable ACP-binding domain of malonyl-CoA ACP transacylase"/>
    <property type="match status" value="1"/>
</dbReference>
<dbReference type="InterPro" id="IPR036291">
    <property type="entry name" value="NAD(P)-bd_dom_sf"/>
</dbReference>
<dbReference type="InterPro" id="IPR049551">
    <property type="entry name" value="PKS_DH_C"/>
</dbReference>
<dbReference type="PROSITE" id="PS00012">
    <property type="entry name" value="PHOSPHOPANTETHEINE"/>
    <property type="match status" value="1"/>
</dbReference>